<keyword evidence="3" id="KW-1185">Reference proteome</keyword>
<name>A0A1I1TMW8_9BACT</name>
<dbReference type="STRING" id="54.SAMN02745121_00812"/>
<evidence type="ECO:0000256" key="1">
    <source>
        <dbReference type="SAM" id="MobiDB-lite"/>
    </source>
</evidence>
<protein>
    <submittedName>
        <fullName evidence="2">Uncharacterized protein</fullName>
    </submittedName>
</protein>
<accession>A0A1I1TMW8</accession>
<organism evidence="2 3">
    <name type="scientific">Nannocystis exedens</name>
    <dbReference type="NCBI Taxonomy" id="54"/>
    <lineage>
        <taxon>Bacteria</taxon>
        <taxon>Pseudomonadati</taxon>
        <taxon>Myxococcota</taxon>
        <taxon>Polyangia</taxon>
        <taxon>Nannocystales</taxon>
        <taxon>Nannocystaceae</taxon>
        <taxon>Nannocystis</taxon>
    </lineage>
</organism>
<evidence type="ECO:0000313" key="2">
    <source>
        <dbReference type="EMBL" id="SFD59859.1"/>
    </source>
</evidence>
<feature type="compositionally biased region" description="Low complexity" evidence="1">
    <location>
        <begin position="150"/>
        <end position="167"/>
    </location>
</feature>
<dbReference type="AlphaFoldDB" id="A0A1I1TMW8"/>
<sequence>MLGLESRPAAVHRGAERRTDRRFHSCPCRRCLSNRKSEHSSRNIIAPCIFGSARGRPTFSPEAPARDEFDRNRVHYGESPAGRPDAIAWEPFGHVCRVMSRASTVTCPRAAWPQSGALVIGPRRAMIAPIARAPAVARGIHAAANGEAAATAGASASPARSAAPAPARRGRDRGAASLRRRDRPLSPRRERDMAGDALVIILGRRAIDLLHAGAHGEVAATAGMRLVLATDAPSREQTGLWGQASRRRGGGPVSRRISAAVLV</sequence>
<dbReference type="Proteomes" id="UP000199400">
    <property type="component" value="Unassembled WGS sequence"/>
</dbReference>
<dbReference type="EMBL" id="FOMX01000002">
    <property type="protein sequence ID" value="SFD59859.1"/>
    <property type="molecule type" value="Genomic_DNA"/>
</dbReference>
<proteinExistence type="predicted"/>
<feature type="region of interest" description="Disordered" evidence="1">
    <location>
        <begin position="150"/>
        <end position="190"/>
    </location>
</feature>
<gene>
    <name evidence="2" type="ORF">SAMN02745121_00812</name>
</gene>
<reference evidence="3" key="1">
    <citation type="submission" date="2016-10" db="EMBL/GenBank/DDBJ databases">
        <authorList>
            <person name="Varghese N."/>
            <person name="Submissions S."/>
        </authorList>
    </citation>
    <scope>NUCLEOTIDE SEQUENCE [LARGE SCALE GENOMIC DNA]</scope>
    <source>
        <strain evidence="3">ATCC 25963</strain>
    </source>
</reference>
<evidence type="ECO:0000313" key="3">
    <source>
        <dbReference type="Proteomes" id="UP000199400"/>
    </source>
</evidence>